<name>A0AAD5JVT5_9FUNG</name>
<comment type="caution">
    <text evidence="1">The sequence shown here is derived from an EMBL/GenBank/DDBJ whole genome shotgun (WGS) entry which is preliminary data.</text>
</comment>
<organism evidence="1 2">
    <name type="scientific">Phascolomyces articulosus</name>
    <dbReference type="NCBI Taxonomy" id="60185"/>
    <lineage>
        <taxon>Eukaryota</taxon>
        <taxon>Fungi</taxon>
        <taxon>Fungi incertae sedis</taxon>
        <taxon>Mucoromycota</taxon>
        <taxon>Mucoromycotina</taxon>
        <taxon>Mucoromycetes</taxon>
        <taxon>Mucorales</taxon>
        <taxon>Lichtheimiaceae</taxon>
        <taxon>Phascolomyces</taxon>
    </lineage>
</organism>
<reference evidence="1" key="1">
    <citation type="journal article" date="2022" name="IScience">
        <title>Evolution of zygomycete secretomes and the origins of terrestrial fungal ecologies.</title>
        <authorList>
            <person name="Chang Y."/>
            <person name="Wang Y."/>
            <person name="Mondo S."/>
            <person name="Ahrendt S."/>
            <person name="Andreopoulos W."/>
            <person name="Barry K."/>
            <person name="Beard J."/>
            <person name="Benny G.L."/>
            <person name="Blankenship S."/>
            <person name="Bonito G."/>
            <person name="Cuomo C."/>
            <person name="Desiro A."/>
            <person name="Gervers K.A."/>
            <person name="Hundley H."/>
            <person name="Kuo A."/>
            <person name="LaButti K."/>
            <person name="Lang B.F."/>
            <person name="Lipzen A."/>
            <person name="O'Donnell K."/>
            <person name="Pangilinan J."/>
            <person name="Reynolds N."/>
            <person name="Sandor L."/>
            <person name="Smith M.E."/>
            <person name="Tsang A."/>
            <person name="Grigoriev I.V."/>
            <person name="Stajich J.E."/>
            <person name="Spatafora J.W."/>
        </authorList>
    </citation>
    <scope>NUCLEOTIDE SEQUENCE</scope>
    <source>
        <strain evidence="1">RSA 2281</strain>
    </source>
</reference>
<accession>A0AAD5JVT5</accession>
<dbReference type="EMBL" id="JAIXMP010000021">
    <property type="protein sequence ID" value="KAI9256676.1"/>
    <property type="molecule type" value="Genomic_DNA"/>
</dbReference>
<protein>
    <submittedName>
        <fullName evidence="1">Uncharacterized protein</fullName>
    </submittedName>
</protein>
<reference evidence="1" key="2">
    <citation type="submission" date="2023-02" db="EMBL/GenBank/DDBJ databases">
        <authorList>
            <consortium name="DOE Joint Genome Institute"/>
            <person name="Mondo S.J."/>
            <person name="Chang Y."/>
            <person name="Wang Y."/>
            <person name="Ahrendt S."/>
            <person name="Andreopoulos W."/>
            <person name="Barry K."/>
            <person name="Beard J."/>
            <person name="Benny G.L."/>
            <person name="Blankenship S."/>
            <person name="Bonito G."/>
            <person name="Cuomo C."/>
            <person name="Desiro A."/>
            <person name="Gervers K.A."/>
            <person name="Hundley H."/>
            <person name="Kuo A."/>
            <person name="LaButti K."/>
            <person name="Lang B.F."/>
            <person name="Lipzen A."/>
            <person name="O'Donnell K."/>
            <person name="Pangilinan J."/>
            <person name="Reynolds N."/>
            <person name="Sandor L."/>
            <person name="Smith M.W."/>
            <person name="Tsang A."/>
            <person name="Grigoriev I.V."/>
            <person name="Stajich J.E."/>
            <person name="Spatafora J.W."/>
        </authorList>
    </citation>
    <scope>NUCLEOTIDE SEQUENCE</scope>
    <source>
        <strain evidence="1">RSA 2281</strain>
    </source>
</reference>
<evidence type="ECO:0000313" key="1">
    <source>
        <dbReference type="EMBL" id="KAI9256676.1"/>
    </source>
</evidence>
<dbReference type="AlphaFoldDB" id="A0AAD5JVT5"/>
<gene>
    <name evidence="1" type="ORF">BDA99DRAFT_539724</name>
</gene>
<proteinExistence type="predicted"/>
<keyword evidence="2" id="KW-1185">Reference proteome</keyword>
<sequence>MIESRFINRTPQYVYVGIILSLNCKFGTQQCKTKHRSRQCIYKNILFHKLFYAYENVLVIISLIYKKKPLGRLQNTRKCSSINVLCNYILEYGRKYKNEKIIPFFMPSKNHSAPNSVDEITFSKNKKHIEKHNLQLHKRTISSLTHCGNSNNIYYFTHHVDQI</sequence>
<dbReference type="Proteomes" id="UP001209540">
    <property type="component" value="Unassembled WGS sequence"/>
</dbReference>
<evidence type="ECO:0000313" key="2">
    <source>
        <dbReference type="Proteomes" id="UP001209540"/>
    </source>
</evidence>